<sequence>MKSVEVNVAVTGYGTVKIGTRVMPFVYDPDTKDIDFMEIPEDLVEELELDEVIVRQYLEEYGDKQD</sequence>
<accession>A0A8S5UQS8</accession>
<name>A0A8S5UQS8_9CAUD</name>
<protein>
    <submittedName>
        <fullName evidence="1">Uncharacterized protein</fullName>
    </submittedName>
</protein>
<dbReference type="EMBL" id="BK016121">
    <property type="protein sequence ID" value="DAF96795.1"/>
    <property type="molecule type" value="Genomic_DNA"/>
</dbReference>
<organism evidence="1">
    <name type="scientific">Podoviridae sp. ctQyH19</name>
    <dbReference type="NCBI Taxonomy" id="2825249"/>
    <lineage>
        <taxon>Viruses</taxon>
        <taxon>Duplodnaviria</taxon>
        <taxon>Heunggongvirae</taxon>
        <taxon>Uroviricota</taxon>
        <taxon>Caudoviricetes</taxon>
    </lineage>
</organism>
<reference evidence="1" key="1">
    <citation type="journal article" date="2021" name="Proc. Natl. Acad. Sci. U.S.A.">
        <title>A Catalog of Tens of Thousands of Viruses from Human Metagenomes Reveals Hidden Associations with Chronic Diseases.</title>
        <authorList>
            <person name="Tisza M.J."/>
            <person name="Buck C.B."/>
        </authorList>
    </citation>
    <scope>NUCLEOTIDE SEQUENCE</scope>
    <source>
        <strain evidence="1">CtQyH19</strain>
    </source>
</reference>
<proteinExistence type="predicted"/>
<evidence type="ECO:0000313" key="1">
    <source>
        <dbReference type="EMBL" id="DAF96795.1"/>
    </source>
</evidence>